<keyword evidence="3" id="KW-1185">Reference proteome</keyword>
<dbReference type="InterPro" id="IPR046341">
    <property type="entry name" value="SET_dom_sf"/>
</dbReference>
<dbReference type="AlphaFoldDB" id="A0AAJ0H2S0"/>
<dbReference type="RefSeq" id="XP_062726544.1">
    <property type="nucleotide sequence ID" value="XM_062866894.1"/>
</dbReference>
<dbReference type="PANTHER" id="PTHR13271:SF137">
    <property type="entry name" value="SET DOMAIN-CONTAINING PROTEIN"/>
    <property type="match status" value="1"/>
</dbReference>
<dbReference type="EMBL" id="JAUDZG010000001">
    <property type="protein sequence ID" value="KAK3310764.1"/>
    <property type="molecule type" value="Genomic_DNA"/>
</dbReference>
<name>A0AAJ0H2S0_9PEZI</name>
<dbReference type="GO" id="GO:0016279">
    <property type="term" value="F:protein-lysine N-methyltransferase activity"/>
    <property type="evidence" value="ECO:0007669"/>
    <property type="project" value="InterPro"/>
</dbReference>
<comment type="caution">
    <text evidence="2">The sequence shown here is derived from an EMBL/GenBank/DDBJ whole genome shotgun (WGS) entry which is preliminary data.</text>
</comment>
<reference evidence="2" key="2">
    <citation type="submission" date="2023-06" db="EMBL/GenBank/DDBJ databases">
        <authorList>
            <consortium name="Lawrence Berkeley National Laboratory"/>
            <person name="Mondo S.J."/>
            <person name="Hensen N."/>
            <person name="Bonometti L."/>
            <person name="Westerberg I."/>
            <person name="Brannstrom I.O."/>
            <person name="Guillou S."/>
            <person name="Cros-Aarteil S."/>
            <person name="Calhoun S."/>
            <person name="Haridas S."/>
            <person name="Kuo A."/>
            <person name="Pangilinan J."/>
            <person name="Riley R."/>
            <person name="Labutti K."/>
            <person name="Andreopoulos B."/>
            <person name="Lipzen A."/>
            <person name="Chen C."/>
            <person name="Yanf M."/>
            <person name="Daum C."/>
            <person name="Ng V."/>
            <person name="Clum A."/>
            <person name="Steindorff A."/>
            <person name="Ohm R."/>
            <person name="Martin F."/>
            <person name="Silar P."/>
            <person name="Natvig D."/>
            <person name="Lalanne C."/>
            <person name="Gautier V."/>
            <person name="Ament-Velasquez S.L."/>
            <person name="Kruys A."/>
            <person name="Hutchinson M.I."/>
            <person name="Powell A.J."/>
            <person name="Barry K."/>
            <person name="Miller A.N."/>
            <person name="Grigoriev I.V."/>
            <person name="Debuchy R."/>
            <person name="Gladieux P."/>
            <person name="Thoren M.H."/>
            <person name="Johannesson H."/>
        </authorList>
    </citation>
    <scope>NUCLEOTIDE SEQUENCE</scope>
    <source>
        <strain evidence="2">CBS 333.67</strain>
    </source>
</reference>
<dbReference type="GeneID" id="87885723"/>
<dbReference type="Proteomes" id="UP001273166">
    <property type="component" value="Unassembled WGS sequence"/>
</dbReference>
<evidence type="ECO:0000313" key="2">
    <source>
        <dbReference type="EMBL" id="KAK3310764.1"/>
    </source>
</evidence>
<dbReference type="PROSITE" id="PS50280">
    <property type="entry name" value="SET"/>
    <property type="match status" value="1"/>
</dbReference>
<organism evidence="2 3">
    <name type="scientific">Chaetomium strumarium</name>
    <dbReference type="NCBI Taxonomy" id="1170767"/>
    <lineage>
        <taxon>Eukaryota</taxon>
        <taxon>Fungi</taxon>
        <taxon>Dikarya</taxon>
        <taxon>Ascomycota</taxon>
        <taxon>Pezizomycotina</taxon>
        <taxon>Sordariomycetes</taxon>
        <taxon>Sordariomycetidae</taxon>
        <taxon>Sordariales</taxon>
        <taxon>Chaetomiaceae</taxon>
        <taxon>Chaetomium</taxon>
    </lineage>
</organism>
<evidence type="ECO:0000259" key="1">
    <source>
        <dbReference type="PROSITE" id="PS50280"/>
    </source>
</evidence>
<dbReference type="Gene3D" id="3.90.1410.10">
    <property type="entry name" value="set domain protein methyltransferase, domain 1"/>
    <property type="match status" value="1"/>
</dbReference>
<dbReference type="CDD" id="cd19177">
    <property type="entry name" value="SET_SETD4"/>
    <property type="match status" value="1"/>
</dbReference>
<accession>A0AAJ0H2S0</accession>
<dbReference type="InterPro" id="IPR001214">
    <property type="entry name" value="SET_dom"/>
</dbReference>
<evidence type="ECO:0000313" key="3">
    <source>
        <dbReference type="Proteomes" id="UP001273166"/>
    </source>
</evidence>
<protein>
    <recommendedName>
        <fullName evidence="1">SET domain-containing protein</fullName>
    </recommendedName>
</protein>
<dbReference type="SUPFAM" id="SSF82199">
    <property type="entry name" value="SET domain"/>
    <property type="match status" value="1"/>
</dbReference>
<dbReference type="PANTHER" id="PTHR13271">
    <property type="entry name" value="UNCHARACTERIZED PUTATIVE METHYLTRANSFERASE"/>
    <property type="match status" value="1"/>
</dbReference>
<dbReference type="InterPro" id="IPR050600">
    <property type="entry name" value="SETD3_SETD6_MTase"/>
</dbReference>
<feature type="domain" description="SET" evidence="1">
    <location>
        <begin position="22"/>
        <end position="232"/>
    </location>
</feature>
<reference evidence="2" key="1">
    <citation type="journal article" date="2023" name="Mol. Phylogenet. Evol.">
        <title>Genome-scale phylogeny and comparative genomics of the fungal order Sordariales.</title>
        <authorList>
            <person name="Hensen N."/>
            <person name="Bonometti L."/>
            <person name="Westerberg I."/>
            <person name="Brannstrom I.O."/>
            <person name="Guillou S."/>
            <person name="Cros-Aarteil S."/>
            <person name="Calhoun S."/>
            <person name="Haridas S."/>
            <person name="Kuo A."/>
            <person name="Mondo S."/>
            <person name="Pangilinan J."/>
            <person name="Riley R."/>
            <person name="LaButti K."/>
            <person name="Andreopoulos B."/>
            <person name="Lipzen A."/>
            <person name="Chen C."/>
            <person name="Yan M."/>
            <person name="Daum C."/>
            <person name="Ng V."/>
            <person name="Clum A."/>
            <person name="Steindorff A."/>
            <person name="Ohm R.A."/>
            <person name="Martin F."/>
            <person name="Silar P."/>
            <person name="Natvig D.O."/>
            <person name="Lalanne C."/>
            <person name="Gautier V."/>
            <person name="Ament-Velasquez S.L."/>
            <person name="Kruys A."/>
            <person name="Hutchinson M.I."/>
            <person name="Powell A.J."/>
            <person name="Barry K."/>
            <person name="Miller A.N."/>
            <person name="Grigoriev I.V."/>
            <person name="Debuchy R."/>
            <person name="Gladieux P."/>
            <person name="Hiltunen Thoren M."/>
            <person name="Johannesson H."/>
        </authorList>
    </citation>
    <scope>NUCLEOTIDE SEQUENCE</scope>
    <source>
        <strain evidence="2">CBS 333.67</strain>
    </source>
</reference>
<sequence>MDSMEIFDELARWAHDQGVELNGVAPRSLPGRGIGIVATKPLRANDQILHVPASALRTLDTVRAEVKESLPKGTKVHAILAADLALDKPTSQYAPWNAVLPSRESVSTHLPLAWNDRALHRYLPKPAQALLNKQQSKFTRDWTAIQQSALAASIPKQDDFLYFWLLTNTRTFYHDSAQTAKLAKDDRMVLQPVADLFNHADAGCEVAFTAEGFTITADREYDEGEEVYICYGKHSNDLLLVEYGFVLADNRWDEVCLDDAVLPELSRQQKAVLDERGFLGNYVLDQRTVCYRTQVALRLSCVPVGRWERLVYEGEDGGEVVQQEVDRLLVKILRKYRGKVEDTIQKLEDLEDCQSWQREVLSLRWQQIRRLVNQTIERLEA</sequence>
<dbReference type="Pfam" id="PF00856">
    <property type="entry name" value="SET"/>
    <property type="match status" value="1"/>
</dbReference>
<proteinExistence type="predicted"/>
<dbReference type="InterPro" id="IPR044429">
    <property type="entry name" value="SETD4_SET"/>
</dbReference>
<gene>
    <name evidence="2" type="ORF">B0T15DRAFT_49290</name>
</gene>